<reference evidence="3" key="1">
    <citation type="journal article" date="2019" name="PLoS Negl. Trop. Dis.">
        <title>Revisiting the worldwide diversity of Leptospira species in the environment.</title>
        <authorList>
            <person name="Vincent A.T."/>
            <person name="Schiettekatte O."/>
            <person name="Bourhy P."/>
            <person name="Veyrier F.J."/>
            <person name="Picardeau M."/>
        </authorList>
    </citation>
    <scope>NUCLEOTIDE SEQUENCE [LARGE SCALE GENOMIC DNA]</scope>
    <source>
        <strain evidence="3">201702454</strain>
    </source>
</reference>
<feature type="domain" description="Ig-like" evidence="2">
    <location>
        <begin position="209"/>
        <end position="303"/>
    </location>
</feature>
<dbReference type="AlphaFoldDB" id="A0A4R9JV70"/>
<evidence type="ECO:0000259" key="2">
    <source>
        <dbReference type="PROSITE" id="PS50835"/>
    </source>
</evidence>
<dbReference type="OrthoDB" id="340632at2"/>
<gene>
    <name evidence="3" type="ORF">EHQ59_03220</name>
</gene>
<keyword evidence="1" id="KW-1133">Transmembrane helix</keyword>
<keyword evidence="1" id="KW-0812">Transmembrane</keyword>
<evidence type="ECO:0000256" key="1">
    <source>
        <dbReference type="SAM" id="Phobius"/>
    </source>
</evidence>
<dbReference type="EMBL" id="RQGG01000009">
    <property type="protein sequence ID" value="TGL55809.1"/>
    <property type="molecule type" value="Genomic_DNA"/>
</dbReference>
<proteinExistence type="predicted"/>
<evidence type="ECO:0000313" key="4">
    <source>
        <dbReference type="Proteomes" id="UP000297609"/>
    </source>
</evidence>
<accession>A0A4R9JV70</accession>
<feature type="transmembrane region" description="Helical" evidence="1">
    <location>
        <begin position="61"/>
        <end position="84"/>
    </location>
</feature>
<comment type="caution">
    <text evidence="3">The sequence shown here is derived from an EMBL/GenBank/DDBJ whole genome shotgun (WGS) entry which is preliminary data.</text>
</comment>
<keyword evidence="4" id="KW-1185">Reference proteome</keyword>
<dbReference type="RefSeq" id="WP_135617705.1">
    <property type="nucleotide sequence ID" value="NZ_RQGG01000009.1"/>
</dbReference>
<organism evidence="3 4">
    <name type="scientific">Leptospira kemamanensis</name>
    <dbReference type="NCBI Taxonomy" id="2484942"/>
    <lineage>
        <taxon>Bacteria</taxon>
        <taxon>Pseudomonadati</taxon>
        <taxon>Spirochaetota</taxon>
        <taxon>Spirochaetia</taxon>
        <taxon>Leptospirales</taxon>
        <taxon>Leptospiraceae</taxon>
        <taxon>Leptospira</taxon>
    </lineage>
</organism>
<keyword evidence="1" id="KW-0472">Membrane</keyword>
<dbReference type="PROSITE" id="PS50835">
    <property type="entry name" value="IG_LIKE"/>
    <property type="match status" value="1"/>
</dbReference>
<protein>
    <recommendedName>
        <fullName evidence="2">Ig-like domain-containing protein</fullName>
    </recommendedName>
</protein>
<dbReference type="InterPro" id="IPR007110">
    <property type="entry name" value="Ig-like_dom"/>
</dbReference>
<sequence length="303" mass="33692">MSSNKCPSCGSTNIYQESANIFRCGDCFDKLPSASLYDSPPPKVYGTNQKLESFSFTKYKYIIIAVVVGWMFLGTVITSISQWINLNNTATSEEESQEIAIDPSLNNVEIQPEGEFTLLGEIPDTIGNIYFVGKFENQSESTLLMPKITVNLLAEDGTSVGKCEGYGDKNFVTKNESVSYEVLCTDAPKYHHYELLLTGTNYVAEFSRPNFTLSAINVKKVKNKGTVITGKIQNSGSTIANYTRVKCLLVGANGKTFDYGTYTWDQEDFPPQETRTFSLEFNRSKERAASYYCDADAVNQEAN</sequence>
<name>A0A4R9JV70_9LEPT</name>
<dbReference type="Proteomes" id="UP000297609">
    <property type="component" value="Unassembled WGS sequence"/>
</dbReference>
<evidence type="ECO:0000313" key="3">
    <source>
        <dbReference type="EMBL" id="TGL55809.1"/>
    </source>
</evidence>